<proteinExistence type="predicted"/>
<dbReference type="Pfam" id="PF07484">
    <property type="entry name" value="Collar"/>
    <property type="match status" value="1"/>
</dbReference>
<comment type="caution">
    <text evidence="2">The sequence shown here is derived from an EMBL/GenBank/DDBJ whole genome shotgun (WGS) entry which is preliminary data.</text>
</comment>
<keyword evidence="3" id="KW-1185">Reference proteome</keyword>
<evidence type="ECO:0000259" key="1">
    <source>
        <dbReference type="Pfam" id="PF07484"/>
    </source>
</evidence>
<protein>
    <recommendedName>
        <fullName evidence="1">Phage tail collar domain-containing protein</fullName>
    </recommendedName>
</protein>
<dbReference type="Proteomes" id="UP000468717">
    <property type="component" value="Unassembled WGS sequence"/>
</dbReference>
<feature type="domain" description="Phage tail collar" evidence="1">
    <location>
        <begin position="11"/>
        <end position="70"/>
    </location>
</feature>
<reference evidence="2 3" key="1">
    <citation type="submission" date="2019-10" db="EMBL/GenBank/DDBJ databases">
        <title>Three novel species isolated from a subtropical stream in China.</title>
        <authorList>
            <person name="Lu H."/>
        </authorList>
    </citation>
    <scope>NUCLEOTIDE SEQUENCE [LARGE SCALE GENOMIC DNA]</scope>
    <source>
        <strain evidence="2 3">FT13W</strain>
    </source>
</reference>
<evidence type="ECO:0000313" key="2">
    <source>
        <dbReference type="EMBL" id="KAB8066414.1"/>
    </source>
</evidence>
<name>A0A6I1I5Z0_9BURK</name>
<sequence length="122" mass="12621">MRPGVGDTPVGAVIAFAGATADAAMEAWGWMLCDGRMLDCASYPELYAALGYLYGGSGGQFQLPDYRGCFLRGHDGGASISVSAEPGQGAGALPSDAQPKIADVSYLIKFTYGMGARFPFPA</sequence>
<accession>A0A6I1I5Z0</accession>
<dbReference type="InterPro" id="IPR011083">
    <property type="entry name" value="Phage_tail_collar_dom"/>
</dbReference>
<gene>
    <name evidence="2" type="ORF">GCN75_03015</name>
</gene>
<organism evidence="2 3">
    <name type="scientific">Janthinobacterium violaceinigrum</name>
    <dbReference type="NCBI Taxonomy" id="2654252"/>
    <lineage>
        <taxon>Bacteria</taxon>
        <taxon>Pseudomonadati</taxon>
        <taxon>Pseudomonadota</taxon>
        <taxon>Betaproteobacteria</taxon>
        <taxon>Burkholderiales</taxon>
        <taxon>Oxalobacteraceae</taxon>
        <taxon>Janthinobacterium</taxon>
    </lineage>
</organism>
<dbReference type="InterPro" id="IPR037053">
    <property type="entry name" value="Phage_tail_collar_dom_sf"/>
</dbReference>
<dbReference type="Gene3D" id="3.90.1340.10">
    <property type="entry name" value="Phage tail collar domain"/>
    <property type="match status" value="1"/>
</dbReference>
<dbReference type="SUPFAM" id="SSF88874">
    <property type="entry name" value="Receptor-binding domain of short tail fibre protein gp12"/>
    <property type="match status" value="1"/>
</dbReference>
<dbReference type="AlphaFoldDB" id="A0A6I1I5Z0"/>
<evidence type="ECO:0000313" key="3">
    <source>
        <dbReference type="Proteomes" id="UP000468717"/>
    </source>
</evidence>
<dbReference type="EMBL" id="WFLI01000003">
    <property type="protein sequence ID" value="KAB8066414.1"/>
    <property type="molecule type" value="Genomic_DNA"/>
</dbReference>